<evidence type="ECO:0000313" key="4">
    <source>
        <dbReference type="EMBL" id="MFB3167588.1"/>
    </source>
</evidence>
<evidence type="ECO:0000256" key="1">
    <source>
        <dbReference type="SAM" id="Coils"/>
    </source>
</evidence>
<dbReference type="InterPro" id="IPR003594">
    <property type="entry name" value="HATPase_dom"/>
</dbReference>
<keyword evidence="4" id="KW-0418">Kinase</keyword>
<dbReference type="RefSeq" id="WP_306074319.1">
    <property type="nucleotide sequence ID" value="NZ_JAROBZ020000001.1"/>
</dbReference>
<dbReference type="Gene3D" id="6.10.340.10">
    <property type="match status" value="1"/>
</dbReference>
<dbReference type="Proteomes" id="UP001241748">
    <property type="component" value="Unassembled WGS sequence"/>
</dbReference>
<dbReference type="GO" id="GO:0004673">
    <property type="term" value="F:protein histidine kinase activity"/>
    <property type="evidence" value="ECO:0007669"/>
    <property type="project" value="UniProtKB-EC"/>
</dbReference>
<dbReference type="Pfam" id="PF06580">
    <property type="entry name" value="His_kinase"/>
    <property type="match status" value="1"/>
</dbReference>
<sequence>MNFFNRLGSRLSIKRKIILLAMLSTLIPLLIVGTFSYIYMNKAIENKISETTTNLLSLIDWNINTIVNDIQSSGEILYASNDTQDFLKQKDLTKEAYVTQGETRDLLITISSNNPYINAVYLGNENNEYLQLSKGQSVYYGKIYEHIRGTDWFKEIMEKDLYGIWFHDDVNFIESSNLLTYGRPIKDLQTLDVIGVMIFSIDKAIFKDMFKDIEQDGEIIILDKGKMIYSNSEDKLKSTKMVERINALEGKKSEMVTMNNENYIVNLDVNKLTNWKIVSIMPYKSIVKEFDFIRKVSVLLLIITLLIATFSALLISNKITKQLSLLRDVIKKMRKREKLDTISFDPEDEVGKIGHQFISLYNRNNELMVELYESQIKEKEAELKTLQSHINPHFLYNTLNSIFWMAEKAKMKPIAKMAIHLANIFKLTLNDGEYITSVKNEIDQVKSYLDIQNIRYDNRIQYQINVDENLYDERIIKLLLQPLVENAVYHGLEMKPGGWEIIINGKQENHSLVFEVIDNGIGFDRNVVLKQRTGYALKNINERIRLQYGPGYGLTIHSEEGQGTTVSLRIGLDISEKSAGEGA</sequence>
<evidence type="ECO:0000259" key="3">
    <source>
        <dbReference type="SMART" id="SM00387"/>
    </source>
</evidence>
<comment type="caution">
    <text evidence="4">The sequence shown here is derived from an EMBL/GenBank/DDBJ whole genome shotgun (WGS) entry which is preliminary data.</text>
</comment>
<feature type="transmembrane region" description="Helical" evidence="2">
    <location>
        <begin position="17"/>
        <end position="40"/>
    </location>
</feature>
<dbReference type="Gene3D" id="3.30.565.10">
    <property type="entry name" value="Histidine kinase-like ATPase, C-terminal domain"/>
    <property type="match status" value="1"/>
</dbReference>
<evidence type="ECO:0000313" key="5">
    <source>
        <dbReference type="Proteomes" id="UP001241748"/>
    </source>
</evidence>
<dbReference type="PANTHER" id="PTHR34220">
    <property type="entry name" value="SENSOR HISTIDINE KINASE YPDA"/>
    <property type="match status" value="1"/>
</dbReference>
<keyword evidence="1" id="KW-0175">Coiled coil</keyword>
<keyword evidence="4" id="KW-0808">Transferase</keyword>
<keyword evidence="5" id="KW-1185">Reference proteome</keyword>
<keyword evidence="2" id="KW-0812">Transmembrane</keyword>
<dbReference type="EC" id="2.7.13.3" evidence="4"/>
<reference evidence="4 5" key="1">
    <citation type="submission" date="2024-05" db="EMBL/GenBank/DDBJ databases">
        <authorList>
            <person name="Venkateswaran K."/>
        </authorList>
    </citation>
    <scope>NUCLEOTIDE SEQUENCE [LARGE SCALE GENOMIC DNA]</scope>
    <source>
        <strain evidence="4 5">179-C4-2-HS</strain>
    </source>
</reference>
<dbReference type="SUPFAM" id="SSF55874">
    <property type="entry name" value="ATPase domain of HSP90 chaperone/DNA topoisomerase II/histidine kinase"/>
    <property type="match status" value="1"/>
</dbReference>
<accession>A0ABV4YU11</accession>
<dbReference type="EMBL" id="JAROBZ020000001">
    <property type="protein sequence ID" value="MFB3167588.1"/>
    <property type="molecule type" value="Genomic_DNA"/>
</dbReference>
<dbReference type="InterPro" id="IPR010559">
    <property type="entry name" value="Sig_transdc_His_kin_internal"/>
</dbReference>
<dbReference type="Pfam" id="PF02518">
    <property type="entry name" value="HATPase_c"/>
    <property type="match status" value="1"/>
</dbReference>
<keyword evidence="2" id="KW-1133">Transmembrane helix</keyword>
<proteinExistence type="predicted"/>
<dbReference type="Gene3D" id="3.30.450.20">
    <property type="entry name" value="PAS domain"/>
    <property type="match status" value="2"/>
</dbReference>
<gene>
    <name evidence="4" type="ORF">P5G62_010755</name>
</gene>
<dbReference type="SMART" id="SM00387">
    <property type="entry name" value="HATPase_c"/>
    <property type="match status" value="1"/>
</dbReference>
<evidence type="ECO:0000256" key="2">
    <source>
        <dbReference type="SAM" id="Phobius"/>
    </source>
</evidence>
<feature type="domain" description="Histidine kinase/HSP90-like ATPase" evidence="3">
    <location>
        <begin position="471"/>
        <end position="574"/>
    </location>
</feature>
<feature type="transmembrane region" description="Helical" evidence="2">
    <location>
        <begin position="296"/>
        <end position="315"/>
    </location>
</feature>
<organism evidence="4 5">
    <name type="scientific">Neobacillus driksii</name>
    <dbReference type="NCBI Taxonomy" id="3035913"/>
    <lineage>
        <taxon>Bacteria</taxon>
        <taxon>Bacillati</taxon>
        <taxon>Bacillota</taxon>
        <taxon>Bacilli</taxon>
        <taxon>Bacillales</taxon>
        <taxon>Bacillaceae</taxon>
        <taxon>Neobacillus</taxon>
    </lineage>
</organism>
<name>A0ABV4YU11_9BACI</name>
<feature type="coiled-coil region" evidence="1">
    <location>
        <begin position="362"/>
        <end position="389"/>
    </location>
</feature>
<keyword evidence="2" id="KW-0472">Membrane</keyword>
<dbReference type="InterPro" id="IPR050640">
    <property type="entry name" value="Bact_2-comp_sensor_kinase"/>
</dbReference>
<dbReference type="InterPro" id="IPR036890">
    <property type="entry name" value="HATPase_C_sf"/>
</dbReference>
<protein>
    <submittedName>
        <fullName evidence="4">Sensor histidine kinase</fullName>
        <ecNumber evidence="4">2.7.13.3</ecNumber>
    </submittedName>
</protein>
<dbReference type="PANTHER" id="PTHR34220:SF7">
    <property type="entry name" value="SENSOR HISTIDINE KINASE YPDA"/>
    <property type="match status" value="1"/>
</dbReference>